<organism evidence="1 2">
    <name type="scientific">Akkermansia biwaensis</name>
    <dbReference type="NCBI Taxonomy" id="2946555"/>
    <lineage>
        <taxon>Bacteria</taxon>
        <taxon>Pseudomonadati</taxon>
        <taxon>Verrucomicrobiota</taxon>
        <taxon>Verrucomicrobiia</taxon>
        <taxon>Verrucomicrobiales</taxon>
        <taxon>Akkermansiaceae</taxon>
        <taxon>Akkermansia</taxon>
    </lineage>
</organism>
<proteinExistence type="predicted"/>
<dbReference type="EMBL" id="AP025943">
    <property type="protein sequence ID" value="BDL44210.1"/>
    <property type="molecule type" value="Genomic_DNA"/>
</dbReference>
<gene>
    <name evidence="1" type="ORF">Abiwalacus_17840</name>
</gene>
<reference evidence="1" key="1">
    <citation type="submission" date="2022-06" db="EMBL/GenBank/DDBJ databases">
        <title>Akkermansia biwalacus sp. nov., an anaerobic mucin-degrading bacterium isolated from human intestine.</title>
        <authorList>
            <person name="Kobayashi Y."/>
            <person name="Inoue S."/>
            <person name="Kawahara T."/>
            <person name="Kohda N."/>
        </authorList>
    </citation>
    <scope>NUCLEOTIDE SEQUENCE</scope>
    <source>
        <strain evidence="1">WON2089</strain>
    </source>
</reference>
<evidence type="ECO:0000313" key="2">
    <source>
        <dbReference type="Proteomes" id="UP001062263"/>
    </source>
</evidence>
<dbReference type="Proteomes" id="UP001062263">
    <property type="component" value="Chromosome"/>
</dbReference>
<protein>
    <submittedName>
        <fullName evidence="1">Uncharacterized protein</fullName>
    </submittedName>
</protein>
<sequence>MNNSITISGIPMATQKGLHDHAKNATVHITMEERERWNDKSDISTLKARVAVLEDKIKTTLTADNIAQHAVSSIGGSKGMISLGSNLTMDGNTLSSSGSADLSNYRGPVNIRDESGNPVLTVSTTDNGPHVQVGDVLDVSVGNSLLVVSGYVEVPNYGVASNRFVSKNGYWFGEDNNHATAVRITAGVGVLYLTTPESTVEVGTHVNITTPALTYGRWGTTYVSITDHEMRINTTYCFISSPEPVEFMDTIKFSGLKDGNLVLSNRIVTTQ</sequence>
<accession>A0ABN6QN41</accession>
<name>A0ABN6QN41_9BACT</name>
<evidence type="ECO:0000313" key="1">
    <source>
        <dbReference type="EMBL" id="BDL44210.1"/>
    </source>
</evidence>
<keyword evidence="2" id="KW-1185">Reference proteome</keyword>
<dbReference type="RefSeq" id="WP_215436060.1">
    <property type="nucleotide sequence ID" value="NZ_AP025943.1"/>
</dbReference>